<keyword evidence="3" id="KW-1185">Reference proteome</keyword>
<dbReference type="AlphaFoldDB" id="A0A183IWB6"/>
<dbReference type="Proteomes" id="UP000270296">
    <property type="component" value="Unassembled WGS sequence"/>
</dbReference>
<proteinExistence type="predicted"/>
<evidence type="ECO:0000313" key="3">
    <source>
        <dbReference type="Proteomes" id="UP000270296"/>
    </source>
</evidence>
<evidence type="ECO:0000313" key="2">
    <source>
        <dbReference type="EMBL" id="VDP14693.1"/>
    </source>
</evidence>
<name>A0A183IWB6_9BILA</name>
<feature type="region of interest" description="Disordered" evidence="1">
    <location>
        <begin position="26"/>
        <end position="54"/>
    </location>
</feature>
<evidence type="ECO:0000313" key="4">
    <source>
        <dbReference type="WBParaSite" id="SBAD_0000820701-mRNA-1"/>
    </source>
</evidence>
<gene>
    <name evidence="2" type="ORF">SBAD_LOCUS7913</name>
</gene>
<sequence>MSRLWVKTDSGHLMKLNDAQKSAFTSVGTSTGKHVQPGDSRLRKVSSRSRAGRLVTTRTACREVTEEARIVGSDFKPHM</sequence>
<protein>
    <submittedName>
        <fullName evidence="4">MBF1 domain-containing protein</fullName>
    </submittedName>
</protein>
<accession>A0A183IWB6</accession>
<reference evidence="4" key="1">
    <citation type="submission" date="2016-06" db="UniProtKB">
        <authorList>
            <consortium name="WormBaseParasite"/>
        </authorList>
    </citation>
    <scope>IDENTIFICATION</scope>
</reference>
<dbReference type="EMBL" id="UZAM01011067">
    <property type="protein sequence ID" value="VDP14693.1"/>
    <property type="molecule type" value="Genomic_DNA"/>
</dbReference>
<evidence type="ECO:0000256" key="1">
    <source>
        <dbReference type="SAM" id="MobiDB-lite"/>
    </source>
</evidence>
<organism evidence="4">
    <name type="scientific">Soboliphyme baturini</name>
    <dbReference type="NCBI Taxonomy" id="241478"/>
    <lineage>
        <taxon>Eukaryota</taxon>
        <taxon>Metazoa</taxon>
        <taxon>Ecdysozoa</taxon>
        <taxon>Nematoda</taxon>
        <taxon>Enoplea</taxon>
        <taxon>Dorylaimia</taxon>
        <taxon>Dioctophymatida</taxon>
        <taxon>Dioctophymatoidea</taxon>
        <taxon>Soboliphymatidae</taxon>
        <taxon>Soboliphyme</taxon>
    </lineage>
</organism>
<reference evidence="2 3" key="2">
    <citation type="submission" date="2018-11" db="EMBL/GenBank/DDBJ databases">
        <authorList>
            <consortium name="Pathogen Informatics"/>
        </authorList>
    </citation>
    <scope>NUCLEOTIDE SEQUENCE [LARGE SCALE GENOMIC DNA]</scope>
</reference>
<dbReference type="WBParaSite" id="SBAD_0000820701-mRNA-1">
    <property type="protein sequence ID" value="SBAD_0000820701-mRNA-1"/>
    <property type="gene ID" value="SBAD_0000820701"/>
</dbReference>